<gene>
    <name evidence="1" type="ORF">LCGC14_0384910</name>
</gene>
<reference evidence="1" key="1">
    <citation type="journal article" date="2015" name="Nature">
        <title>Complex archaea that bridge the gap between prokaryotes and eukaryotes.</title>
        <authorList>
            <person name="Spang A."/>
            <person name="Saw J.H."/>
            <person name="Jorgensen S.L."/>
            <person name="Zaremba-Niedzwiedzka K."/>
            <person name="Martijn J."/>
            <person name="Lind A.E."/>
            <person name="van Eijk R."/>
            <person name="Schleper C."/>
            <person name="Guy L."/>
            <person name="Ettema T.J."/>
        </authorList>
    </citation>
    <scope>NUCLEOTIDE SEQUENCE</scope>
</reference>
<dbReference type="EMBL" id="LAZR01000317">
    <property type="protein sequence ID" value="KKN74989.1"/>
    <property type="molecule type" value="Genomic_DNA"/>
</dbReference>
<evidence type="ECO:0008006" key="2">
    <source>
        <dbReference type="Google" id="ProtNLM"/>
    </source>
</evidence>
<evidence type="ECO:0000313" key="1">
    <source>
        <dbReference type="EMBL" id="KKN74989.1"/>
    </source>
</evidence>
<proteinExistence type="predicted"/>
<dbReference type="AlphaFoldDB" id="A0A0F9T711"/>
<name>A0A0F9T711_9ZZZZ</name>
<dbReference type="SUPFAM" id="SSF52309">
    <property type="entry name" value="N-(deoxy)ribosyltransferase-like"/>
    <property type="match status" value="1"/>
</dbReference>
<comment type="caution">
    <text evidence="1">The sequence shown here is derived from an EMBL/GenBank/DDBJ whole genome shotgun (WGS) entry which is preliminary data.</text>
</comment>
<protein>
    <recommendedName>
        <fullName evidence="2">Nucleoside 2-deoxyribosyltransferase</fullName>
    </recommendedName>
</protein>
<organism evidence="1">
    <name type="scientific">marine sediment metagenome</name>
    <dbReference type="NCBI Taxonomy" id="412755"/>
    <lineage>
        <taxon>unclassified sequences</taxon>
        <taxon>metagenomes</taxon>
        <taxon>ecological metagenomes</taxon>
    </lineage>
</organism>
<accession>A0A0F9T711</accession>
<sequence>MKFYVAGKWEDRKNCRKLMDKIQDLGHAISYDWTTGEETDEGYPIVNAINDTRGVQVSDVYVGRFIDKNNYKGALVELGIALGLNKRIFIIGHAIDSCIFCHHPSVRRFENESEFLSYVRQVL</sequence>